<dbReference type="SUPFAM" id="SSF74650">
    <property type="entry name" value="Galactose mutarotase-like"/>
    <property type="match status" value="1"/>
</dbReference>
<dbReference type="InterPro" id="IPR015443">
    <property type="entry name" value="Aldose_1-epimerase"/>
</dbReference>
<dbReference type="Pfam" id="PF01263">
    <property type="entry name" value="Aldose_epim"/>
    <property type="match status" value="1"/>
</dbReference>
<dbReference type="GO" id="GO:0004034">
    <property type="term" value="F:aldose 1-epimerase activity"/>
    <property type="evidence" value="ECO:0007669"/>
    <property type="project" value="UniProtKB-EC"/>
</dbReference>
<dbReference type="InterPro" id="IPR014718">
    <property type="entry name" value="GH-type_carb-bd"/>
</dbReference>
<evidence type="ECO:0000256" key="10">
    <source>
        <dbReference type="PIRSR" id="PIRSR005096-2"/>
    </source>
</evidence>
<dbReference type="KEGG" id="nnv:QNH39_26190"/>
<keyword evidence="7 8" id="KW-0119">Carbohydrate metabolism</keyword>
<keyword evidence="13" id="KW-1185">Reference proteome</keyword>
<evidence type="ECO:0000256" key="2">
    <source>
        <dbReference type="ARBA" id="ARBA00005028"/>
    </source>
</evidence>
<dbReference type="GO" id="GO:0006006">
    <property type="term" value="P:glucose metabolic process"/>
    <property type="evidence" value="ECO:0007669"/>
    <property type="project" value="TreeGrafter"/>
</dbReference>
<dbReference type="GO" id="GO:0030246">
    <property type="term" value="F:carbohydrate binding"/>
    <property type="evidence" value="ECO:0007669"/>
    <property type="project" value="InterPro"/>
</dbReference>
<evidence type="ECO:0000256" key="8">
    <source>
        <dbReference type="PIRNR" id="PIRNR005096"/>
    </source>
</evidence>
<name>A0AA95SCC9_9BACI</name>
<dbReference type="Gene3D" id="2.70.98.10">
    <property type="match status" value="1"/>
</dbReference>
<proteinExistence type="inferred from homology"/>
<feature type="binding site" evidence="10">
    <location>
        <position position="252"/>
    </location>
    <ligand>
        <name>beta-D-galactose</name>
        <dbReference type="ChEBI" id="CHEBI:27667"/>
    </ligand>
</feature>
<reference evidence="12" key="1">
    <citation type="submission" date="2023-05" db="EMBL/GenBank/DDBJ databases">
        <title>Comparative genomics of Bacillaceae isolates and their secondary metabolite potential.</title>
        <authorList>
            <person name="Song L."/>
            <person name="Nielsen L.J."/>
            <person name="Mohite O."/>
            <person name="Xu X."/>
            <person name="Weber T."/>
            <person name="Kovacs A.T."/>
        </authorList>
    </citation>
    <scope>NUCLEOTIDE SEQUENCE</scope>
    <source>
        <strain evidence="12">XLM17</strain>
    </source>
</reference>
<dbReference type="RefSeq" id="WP_066093477.1">
    <property type="nucleotide sequence ID" value="NZ_CP126114.1"/>
</dbReference>
<evidence type="ECO:0000256" key="3">
    <source>
        <dbReference type="ARBA" id="ARBA00006206"/>
    </source>
</evidence>
<dbReference type="PANTHER" id="PTHR10091">
    <property type="entry name" value="ALDOSE-1-EPIMERASE"/>
    <property type="match status" value="1"/>
</dbReference>
<dbReference type="GO" id="GO:0033499">
    <property type="term" value="P:galactose catabolic process via UDP-galactose, Leloir pathway"/>
    <property type="evidence" value="ECO:0007669"/>
    <property type="project" value="TreeGrafter"/>
</dbReference>
<feature type="active site" description="Proton acceptor" evidence="9">
    <location>
        <position position="313"/>
    </location>
</feature>
<dbReference type="NCBIfam" id="NF008277">
    <property type="entry name" value="PRK11055.1"/>
    <property type="match status" value="1"/>
</dbReference>
<evidence type="ECO:0000256" key="7">
    <source>
        <dbReference type="ARBA" id="ARBA00023277"/>
    </source>
</evidence>
<comment type="catalytic activity">
    <reaction evidence="1 8">
        <text>alpha-D-glucose = beta-D-glucose</text>
        <dbReference type="Rhea" id="RHEA:10264"/>
        <dbReference type="ChEBI" id="CHEBI:15903"/>
        <dbReference type="ChEBI" id="CHEBI:17925"/>
        <dbReference type="EC" id="5.1.3.3"/>
    </reaction>
</comment>
<gene>
    <name evidence="12" type="ORF">QNH39_26190</name>
</gene>
<sequence>MRVVRDYFGTLENKQIHSFTITNDNGVELSCINYGCIITKIIVPDRMGNYENIVLGYDTLEEYIKDTCFLGAVVGRVAGRIKGGSFSLDGKTYSLFKNENKNHLHGGMKGFNQVVWKASVFEGREEAGIQFFYLSPDGEEGYPGNVKINVTYALNNQNELIVRYAGESDQKTLLNVTNHSYFNLSGNLKRDVLDHTLRLKSNSFLEINSELLSTGKILEVDDTPFDFRNGRKIRSGATSQHSQNILAGNGYDHPFLLYTHNDQEILLKDQESGRTLTVETEEPGVVVYSGNNLPSAGQTRGVLLRKHLGICLETQGLPDAIHHPHLPSWVLEKGKAYASCSRYRFGVDEKNNFQP</sequence>
<evidence type="ECO:0000313" key="12">
    <source>
        <dbReference type="EMBL" id="WHY86023.1"/>
    </source>
</evidence>
<keyword evidence="6 8" id="KW-0413">Isomerase</keyword>
<evidence type="ECO:0000256" key="6">
    <source>
        <dbReference type="ARBA" id="ARBA00023235"/>
    </source>
</evidence>
<dbReference type="Proteomes" id="UP001178288">
    <property type="component" value="Chromosome"/>
</dbReference>
<dbReference type="InterPro" id="IPR011013">
    <property type="entry name" value="Gal_mutarotase_sf_dom"/>
</dbReference>
<dbReference type="InterPro" id="IPR008183">
    <property type="entry name" value="Aldose_1/G6P_1-epimerase"/>
</dbReference>
<dbReference type="EC" id="5.1.3.3" evidence="4 8"/>
<feature type="active site" description="Proton donor" evidence="9">
    <location>
        <position position="179"/>
    </location>
</feature>
<dbReference type="PIRSF" id="PIRSF005096">
    <property type="entry name" value="GALM"/>
    <property type="match status" value="1"/>
</dbReference>
<dbReference type="PANTHER" id="PTHR10091:SF0">
    <property type="entry name" value="GALACTOSE MUTAROTASE"/>
    <property type="match status" value="1"/>
</dbReference>
<evidence type="ECO:0000256" key="9">
    <source>
        <dbReference type="PIRSR" id="PIRSR005096-1"/>
    </source>
</evidence>
<evidence type="ECO:0000313" key="13">
    <source>
        <dbReference type="Proteomes" id="UP001178288"/>
    </source>
</evidence>
<evidence type="ECO:0000256" key="4">
    <source>
        <dbReference type="ARBA" id="ARBA00013185"/>
    </source>
</evidence>
<dbReference type="InterPro" id="IPR018052">
    <property type="entry name" value="Ald1_epimerase_CS"/>
</dbReference>
<dbReference type="GO" id="GO:0005737">
    <property type="term" value="C:cytoplasm"/>
    <property type="evidence" value="ECO:0007669"/>
    <property type="project" value="TreeGrafter"/>
</dbReference>
<protein>
    <recommendedName>
        <fullName evidence="5 8">Aldose 1-epimerase</fullName>
        <ecNumber evidence="4 8">5.1.3.3</ecNumber>
    </recommendedName>
</protein>
<evidence type="ECO:0000256" key="5">
    <source>
        <dbReference type="ARBA" id="ARBA00014165"/>
    </source>
</evidence>
<dbReference type="InterPro" id="IPR047215">
    <property type="entry name" value="Galactose_mutarotase-like"/>
</dbReference>
<comment type="similarity">
    <text evidence="3 8">Belongs to the aldose epimerase family.</text>
</comment>
<evidence type="ECO:0000256" key="11">
    <source>
        <dbReference type="PIRSR" id="PIRSR005096-3"/>
    </source>
</evidence>
<dbReference type="AlphaFoldDB" id="A0AA95SCC9"/>
<dbReference type="CDD" id="cd09019">
    <property type="entry name" value="galactose_mutarotase_like"/>
    <property type="match status" value="1"/>
</dbReference>
<feature type="binding site" evidence="11">
    <location>
        <begin position="179"/>
        <end position="181"/>
    </location>
    <ligand>
        <name>beta-D-galactose</name>
        <dbReference type="ChEBI" id="CHEBI:27667"/>
    </ligand>
</feature>
<organism evidence="12 13">
    <name type="scientific">Neobacillus novalis</name>
    <dbReference type="NCBI Taxonomy" id="220687"/>
    <lineage>
        <taxon>Bacteria</taxon>
        <taxon>Bacillati</taxon>
        <taxon>Bacillota</taxon>
        <taxon>Bacilli</taxon>
        <taxon>Bacillales</taxon>
        <taxon>Bacillaceae</taxon>
        <taxon>Neobacillus</taxon>
    </lineage>
</organism>
<dbReference type="EMBL" id="CP126114">
    <property type="protein sequence ID" value="WHY86023.1"/>
    <property type="molecule type" value="Genomic_DNA"/>
</dbReference>
<comment type="pathway">
    <text evidence="2 8">Carbohydrate metabolism; hexose metabolism.</text>
</comment>
<evidence type="ECO:0000256" key="1">
    <source>
        <dbReference type="ARBA" id="ARBA00001614"/>
    </source>
</evidence>
<accession>A0AA95SCC9</accession>
<dbReference type="PROSITE" id="PS00545">
    <property type="entry name" value="ALDOSE_1_EPIMERASE"/>
    <property type="match status" value="1"/>
</dbReference>